<evidence type="ECO:0000313" key="8">
    <source>
        <dbReference type="Proteomes" id="UP001499986"/>
    </source>
</evidence>
<evidence type="ECO:0000259" key="6">
    <source>
        <dbReference type="Pfam" id="PF00294"/>
    </source>
</evidence>
<feature type="domain" description="Carbohydrate kinase PfkB" evidence="6">
    <location>
        <begin position="11"/>
        <end position="308"/>
    </location>
</feature>
<protein>
    <submittedName>
        <fullName evidence="7">Sugar kinase</fullName>
    </submittedName>
</protein>
<reference evidence="8" key="1">
    <citation type="journal article" date="2019" name="Int. J. Syst. Evol. Microbiol.">
        <title>The Global Catalogue of Microorganisms (GCM) 10K type strain sequencing project: providing services to taxonomists for standard genome sequencing and annotation.</title>
        <authorList>
            <consortium name="The Broad Institute Genomics Platform"/>
            <consortium name="The Broad Institute Genome Sequencing Center for Infectious Disease"/>
            <person name="Wu L."/>
            <person name="Ma J."/>
        </authorList>
    </citation>
    <scope>NUCLEOTIDE SEQUENCE [LARGE SCALE GENOMIC DNA]</scope>
    <source>
        <strain evidence="8">JCM 4358</strain>
    </source>
</reference>
<dbReference type="SUPFAM" id="SSF53613">
    <property type="entry name" value="Ribokinase-like"/>
    <property type="match status" value="1"/>
</dbReference>
<keyword evidence="8" id="KW-1185">Reference proteome</keyword>
<dbReference type="RefSeq" id="WP_346139304.1">
    <property type="nucleotide sequence ID" value="NZ_BAAASE010000014.1"/>
</dbReference>
<dbReference type="GO" id="GO:0016301">
    <property type="term" value="F:kinase activity"/>
    <property type="evidence" value="ECO:0007669"/>
    <property type="project" value="UniProtKB-KW"/>
</dbReference>
<dbReference type="PANTHER" id="PTHR43085:SF1">
    <property type="entry name" value="PSEUDOURIDINE KINASE-RELATED"/>
    <property type="match status" value="1"/>
</dbReference>
<keyword evidence="3" id="KW-0547">Nucleotide-binding</keyword>
<dbReference type="InterPro" id="IPR029056">
    <property type="entry name" value="Ribokinase-like"/>
</dbReference>
<keyword evidence="2" id="KW-0808">Transferase</keyword>
<name>A0ABP5W908_9ACTN</name>
<organism evidence="7 8">
    <name type="scientific">Streptomyces coeruleofuscus</name>
    <dbReference type="NCBI Taxonomy" id="66879"/>
    <lineage>
        <taxon>Bacteria</taxon>
        <taxon>Bacillati</taxon>
        <taxon>Actinomycetota</taxon>
        <taxon>Actinomycetes</taxon>
        <taxon>Kitasatosporales</taxon>
        <taxon>Streptomycetaceae</taxon>
        <taxon>Streptomyces</taxon>
    </lineage>
</organism>
<keyword evidence="5" id="KW-0067">ATP-binding</keyword>
<evidence type="ECO:0000256" key="5">
    <source>
        <dbReference type="ARBA" id="ARBA00022840"/>
    </source>
</evidence>
<keyword evidence="4 7" id="KW-0418">Kinase</keyword>
<dbReference type="Proteomes" id="UP001499986">
    <property type="component" value="Unassembled WGS sequence"/>
</dbReference>
<dbReference type="Pfam" id="PF00294">
    <property type="entry name" value="PfkB"/>
    <property type="match status" value="1"/>
</dbReference>
<dbReference type="EMBL" id="BAAASE010000014">
    <property type="protein sequence ID" value="GAA2422579.1"/>
    <property type="molecule type" value="Genomic_DNA"/>
</dbReference>
<evidence type="ECO:0000256" key="1">
    <source>
        <dbReference type="ARBA" id="ARBA00010688"/>
    </source>
</evidence>
<dbReference type="InterPro" id="IPR050306">
    <property type="entry name" value="PfkB_Carbo_kinase"/>
</dbReference>
<dbReference type="PANTHER" id="PTHR43085">
    <property type="entry name" value="HEXOKINASE FAMILY MEMBER"/>
    <property type="match status" value="1"/>
</dbReference>
<dbReference type="CDD" id="cd01166">
    <property type="entry name" value="KdgK"/>
    <property type="match status" value="1"/>
</dbReference>
<sequence>MTAPDGQVPPDVVTFGETMAALRAQGALRLGGSLGLSVAGAESNVAIGLARLGHRVRWAGRVGADELGALVLRTLRAEDIDTGHAVTDDTGRPTGLLLTEPRLGTLTRVSYYRAGSAGSAVSPADVLPALAPGTRVLHLTGITPALGPSAAEAALAAAATAHESGITVCLDVNYRSRLWSADQARTALRPLLAHVDLLIASEDELPLVLERPAADESQAADRIVSAGVREVVVKRGARGATSFTADGASDCAARSVDAVDLVGAGDAFVAGYLSGLLDGAHIPTRLHRAVTTAAFAVATRGDWEGLPTRDELGLFDQPDGTTLR</sequence>
<evidence type="ECO:0000256" key="4">
    <source>
        <dbReference type="ARBA" id="ARBA00022777"/>
    </source>
</evidence>
<evidence type="ECO:0000256" key="3">
    <source>
        <dbReference type="ARBA" id="ARBA00022741"/>
    </source>
</evidence>
<accession>A0ABP5W908</accession>
<proteinExistence type="inferred from homology"/>
<evidence type="ECO:0000256" key="2">
    <source>
        <dbReference type="ARBA" id="ARBA00022679"/>
    </source>
</evidence>
<comment type="caution">
    <text evidence="7">The sequence shown here is derived from an EMBL/GenBank/DDBJ whole genome shotgun (WGS) entry which is preliminary data.</text>
</comment>
<gene>
    <name evidence="7" type="ORF">GCM10010255_74530</name>
</gene>
<dbReference type="Gene3D" id="3.40.1190.20">
    <property type="match status" value="1"/>
</dbReference>
<comment type="similarity">
    <text evidence="1">Belongs to the carbohydrate kinase PfkB family.</text>
</comment>
<evidence type="ECO:0000313" key="7">
    <source>
        <dbReference type="EMBL" id="GAA2422579.1"/>
    </source>
</evidence>
<dbReference type="InterPro" id="IPR011611">
    <property type="entry name" value="PfkB_dom"/>
</dbReference>